<name>A0A370NRL9_9BURK</name>
<comment type="caution">
    <text evidence="2">The sequence shown here is derived from an EMBL/GenBank/DDBJ whole genome shotgun (WGS) entry which is preliminary data.</text>
</comment>
<sequence>MKKEMWIGVAMCVFLSVAACIGSTGLGYADYRPLRNFDYFALGVSWTFLIVTLVKDRRSNKS</sequence>
<keyword evidence="3" id="KW-1185">Reference proteome</keyword>
<keyword evidence="1" id="KW-1133">Transmembrane helix</keyword>
<dbReference type="PROSITE" id="PS51257">
    <property type="entry name" value="PROKAR_LIPOPROTEIN"/>
    <property type="match status" value="1"/>
</dbReference>
<evidence type="ECO:0000313" key="3">
    <source>
        <dbReference type="Proteomes" id="UP000255165"/>
    </source>
</evidence>
<evidence type="ECO:0000313" key="2">
    <source>
        <dbReference type="EMBL" id="RDK08256.1"/>
    </source>
</evidence>
<evidence type="ECO:0008006" key="4">
    <source>
        <dbReference type="Google" id="ProtNLM"/>
    </source>
</evidence>
<dbReference type="Proteomes" id="UP000255165">
    <property type="component" value="Unassembled WGS sequence"/>
</dbReference>
<organism evidence="2 3">
    <name type="scientific">Cupriavidus lacunae</name>
    <dbReference type="NCBI Taxonomy" id="2666307"/>
    <lineage>
        <taxon>Bacteria</taxon>
        <taxon>Pseudomonadati</taxon>
        <taxon>Pseudomonadota</taxon>
        <taxon>Betaproteobacteria</taxon>
        <taxon>Burkholderiales</taxon>
        <taxon>Burkholderiaceae</taxon>
        <taxon>Cupriavidus</taxon>
    </lineage>
</organism>
<dbReference type="EMBL" id="QKWJ01000028">
    <property type="protein sequence ID" value="RDK08256.1"/>
    <property type="molecule type" value="Genomic_DNA"/>
</dbReference>
<dbReference type="AlphaFoldDB" id="A0A370NRL9"/>
<accession>A0A370NRL9</accession>
<protein>
    <recommendedName>
        <fullName evidence="4">Lipoprotein</fullName>
    </recommendedName>
</protein>
<keyword evidence="1" id="KW-0812">Transmembrane</keyword>
<keyword evidence="1" id="KW-0472">Membrane</keyword>
<feature type="transmembrane region" description="Helical" evidence="1">
    <location>
        <begin position="36"/>
        <end position="54"/>
    </location>
</feature>
<proteinExistence type="predicted"/>
<dbReference type="RefSeq" id="WP_115213446.1">
    <property type="nucleotide sequence ID" value="NZ_QKWJ01000028.1"/>
</dbReference>
<reference evidence="3" key="1">
    <citation type="submission" date="2018-06" db="EMBL/GenBank/DDBJ databases">
        <authorList>
            <person name="Feng T."/>
            <person name="Jeon C.O."/>
        </authorList>
    </citation>
    <scope>NUCLEOTIDE SEQUENCE [LARGE SCALE GENOMIC DNA]</scope>
    <source>
        <strain evidence="3">S23</strain>
    </source>
</reference>
<gene>
    <name evidence="2" type="ORF">DN412_21540</name>
</gene>
<evidence type="ECO:0000256" key="1">
    <source>
        <dbReference type="SAM" id="Phobius"/>
    </source>
</evidence>